<organism evidence="2 3">
    <name type="scientific">Planctomyces bekefii</name>
    <dbReference type="NCBI Taxonomy" id="1653850"/>
    <lineage>
        <taxon>Bacteria</taxon>
        <taxon>Pseudomonadati</taxon>
        <taxon>Planctomycetota</taxon>
        <taxon>Planctomycetia</taxon>
        <taxon>Planctomycetales</taxon>
        <taxon>Planctomycetaceae</taxon>
        <taxon>Planctomyces</taxon>
    </lineage>
</organism>
<reference evidence="2 3" key="1">
    <citation type="submission" date="2019-08" db="EMBL/GenBank/DDBJ databases">
        <title>100 year-old enigma solved: identification of Planctomyces bekefii, the type genus and species of the phylum Planctomycetes.</title>
        <authorList>
            <person name="Svetlana D.N."/>
            <person name="Overmann J."/>
        </authorList>
    </citation>
    <scope>NUCLEOTIDE SEQUENCE [LARGE SCALE GENOMIC DNA]</scope>
    <source>
        <strain evidence="2">Phe10_nw2017</strain>
    </source>
</reference>
<feature type="domain" description="Polymerase nucleotidyl transferase" evidence="1">
    <location>
        <begin position="45"/>
        <end position="90"/>
    </location>
</feature>
<sequence>MIEDDNDPNSFCLDPWQDYVEEFGFKTALTWYNIEQGVRSAETLRSELCETLSGLMSNDYDVVVFGSLARGEWTTASDVDWTLLLDGQASSDHRLIHHQIRSRLAKFQFRGKNLVDPGSEGVFGNMAFSHDIIHHIGGQSDTNSNTTQRILLLLEAASISETCHPESGPFDRVVREILVRYLRDDTICLRPPTDQSRIPRFLLNDIVRFWRTMCVDFAYKEWEQAGQKWALRNLKLRVSRKLLFVSGLLTVFSCYQNPRLVNLGEPDAIVAEMQQHLLQFVRSSPINILVWTLGRLGMTDDCIALLNCYDAFLHKLNDATTREQLASLEPTQVYQNSVYQECHEICDEFQRILNRVFFQNESPLREFITKYGVF</sequence>
<reference evidence="2 3" key="2">
    <citation type="submission" date="2019-08" db="EMBL/GenBank/DDBJ databases">
        <authorList>
            <person name="Henke P."/>
        </authorList>
    </citation>
    <scope>NUCLEOTIDE SEQUENCE [LARGE SCALE GENOMIC DNA]</scope>
    <source>
        <strain evidence="2">Phe10_nw2017</strain>
    </source>
</reference>
<dbReference type="InterPro" id="IPR043519">
    <property type="entry name" value="NT_sf"/>
</dbReference>
<proteinExistence type="predicted"/>
<dbReference type="EMBL" id="SRHE01000131">
    <property type="protein sequence ID" value="TWW09988.1"/>
    <property type="molecule type" value="Genomic_DNA"/>
</dbReference>
<evidence type="ECO:0000313" key="2">
    <source>
        <dbReference type="EMBL" id="TWW09988.1"/>
    </source>
</evidence>
<accession>A0A5C6M5T8</accession>
<name>A0A5C6M5T8_9PLAN</name>
<dbReference type="Pfam" id="PF01909">
    <property type="entry name" value="NTP_transf_2"/>
    <property type="match status" value="1"/>
</dbReference>
<dbReference type="InterPro" id="IPR002934">
    <property type="entry name" value="Polymerase_NTP_transf_dom"/>
</dbReference>
<gene>
    <name evidence="2" type="ORF">E3A20_08800</name>
</gene>
<protein>
    <recommendedName>
        <fullName evidence="1">Polymerase nucleotidyl transferase domain-containing protein</fullName>
    </recommendedName>
</protein>
<dbReference type="AlphaFoldDB" id="A0A5C6M5T8"/>
<dbReference type="Proteomes" id="UP000321083">
    <property type="component" value="Unassembled WGS sequence"/>
</dbReference>
<keyword evidence="3" id="KW-1185">Reference proteome</keyword>
<dbReference type="SUPFAM" id="SSF81301">
    <property type="entry name" value="Nucleotidyltransferase"/>
    <property type="match status" value="1"/>
</dbReference>
<dbReference type="CDD" id="cd05403">
    <property type="entry name" value="NT_KNTase_like"/>
    <property type="match status" value="1"/>
</dbReference>
<evidence type="ECO:0000259" key="1">
    <source>
        <dbReference type="Pfam" id="PF01909"/>
    </source>
</evidence>
<dbReference type="GO" id="GO:0016779">
    <property type="term" value="F:nucleotidyltransferase activity"/>
    <property type="evidence" value="ECO:0007669"/>
    <property type="project" value="InterPro"/>
</dbReference>
<dbReference type="Gene3D" id="3.30.460.10">
    <property type="entry name" value="Beta Polymerase, domain 2"/>
    <property type="match status" value="1"/>
</dbReference>
<comment type="caution">
    <text evidence="2">The sequence shown here is derived from an EMBL/GenBank/DDBJ whole genome shotgun (WGS) entry which is preliminary data.</text>
</comment>
<evidence type="ECO:0000313" key="3">
    <source>
        <dbReference type="Proteomes" id="UP000321083"/>
    </source>
</evidence>